<name>A0A1G5G2E9_9BACT</name>
<organism evidence="1 2">
    <name type="scientific">Desulfoluna spongiiphila</name>
    <dbReference type="NCBI Taxonomy" id="419481"/>
    <lineage>
        <taxon>Bacteria</taxon>
        <taxon>Pseudomonadati</taxon>
        <taxon>Thermodesulfobacteriota</taxon>
        <taxon>Desulfobacteria</taxon>
        <taxon>Desulfobacterales</taxon>
        <taxon>Desulfolunaceae</taxon>
        <taxon>Desulfoluna</taxon>
    </lineage>
</organism>
<dbReference type="AlphaFoldDB" id="A0A1G5G2E9"/>
<proteinExistence type="predicted"/>
<dbReference type="EMBL" id="FMUX01000009">
    <property type="protein sequence ID" value="SCY45732.1"/>
    <property type="molecule type" value="Genomic_DNA"/>
</dbReference>
<protein>
    <submittedName>
        <fullName evidence="1">Uncharacterized protein</fullName>
    </submittedName>
</protein>
<reference evidence="1 2" key="1">
    <citation type="submission" date="2016-10" db="EMBL/GenBank/DDBJ databases">
        <authorList>
            <person name="de Groot N.N."/>
        </authorList>
    </citation>
    <scope>NUCLEOTIDE SEQUENCE [LARGE SCALE GENOMIC DNA]</scope>
    <source>
        <strain evidence="1 2">AA1</strain>
    </source>
</reference>
<keyword evidence="2" id="KW-1185">Reference proteome</keyword>
<accession>A0A1G5G2E9</accession>
<gene>
    <name evidence="1" type="ORF">SAMN05216233_109169</name>
</gene>
<sequence length="51" mass="5365">MVPGLKERQKPLVSAPEPLSDGSIKVAVTIIATARCGNQRTSSPSKKSDKS</sequence>
<evidence type="ECO:0000313" key="1">
    <source>
        <dbReference type="EMBL" id="SCY45732.1"/>
    </source>
</evidence>
<evidence type="ECO:0000313" key="2">
    <source>
        <dbReference type="Proteomes" id="UP000198870"/>
    </source>
</evidence>
<dbReference type="Proteomes" id="UP000198870">
    <property type="component" value="Unassembled WGS sequence"/>
</dbReference>